<dbReference type="RefSeq" id="XP_052121901.1">
    <property type="nucleotide sequence ID" value="XM_052265941.1"/>
</dbReference>
<organism evidence="7 9">
    <name type="scientific">Frankliniella occidentalis</name>
    <name type="common">Western flower thrips</name>
    <name type="synonym">Euthrips occidentalis</name>
    <dbReference type="NCBI Taxonomy" id="133901"/>
    <lineage>
        <taxon>Eukaryota</taxon>
        <taxon>Metazoa</taxon>
        <taxon>Ecdysozoa</taxon>
        <taxon>Arthropoda</taxon>
        <taxon>Hexapoda</taxon>
        <taxon>Insecta</taxon>
        <taxon>Pterygota</taxon>
        <taxon>Neoptera</taxon>
        <taxon>Paraneoptera</taxon>
        <taxon>Thysanoptera</taxon>
        <taxon>Terebrantia</taxon>
        <taxon>Thripoidea</taxon>
        <taxon>Thripidae</taxon>
        <taxon>Frankliniella</taxon>
    </lineage>
</organism>
<gene>
    <name evidence="8 9" type="primary">LOC127749116</name>
</gene>
<dbReference type="InterPro" id="IPR011701">
    <property type="entry name" value="MFS"/>
</dbReference>
<evidence type="ECO:0000256" key="3">
    <source>
        <dbReference type="ARBA" id="ARBA00022989"/>
    </source>
</evidence>
<dbReference type="KEGG" id="foc:127749116"/>
<evidence type="ECO:0000313" key="7">
    <source>
        <dbReference type="Proteomes" id="UP000504606"/>
    </source>
</evidence>
<feature type="transmembrane region" description="Helical" evidence="5">
    <location>
        <begin position="137"/>
        <end position="159"/>
    </location>
</feature>
<keyword evidence="4 5" id="KW-0472">Membrane</keyword>
<dbReference type="GO" id="GO:0016020">
    <property type="term" value="C:membrane"/>
    <property type="evidence" value="ECO:0007669"/>
    <property type="project" value="UniProtKB-SubCell"/>
</dbReference>
<evidence type="ECO:0000313" key="8">
    <source>
        <dbReference type="RefSeq" id="XP_052121901.1"/>
    </source>
</evidence>
<dbReference type="OrthoDB" id="2985014at2759"/>
<dbReference type="PANTHER" id="PTHR11662:SF79">
    <property type="entry name" value="NA[+]-DEPENDENT INORGANIC PHOSPHATE COTRANSPORTER, ISOFORM A"/>
    <property type="match status" value="1"/>
</dbReference>
<keyword evidence="7" id="KW-1185">Reference proteome</keyword>
<dbReference type="SUPFAM" id="SSF103473">
    <property type="entry name" value="MFS general substrate transporter"/>
    <property type="match status" value="1"/>
</dbReference>
<feature type="transmembrane region" description="Helical" evidence="5">
    <location>
        <begin position="165"/>
        <end position="187"/>
    </location>
</feature>
<dbReference type="RefSeq" id="XP_052121903.1">
    <property type="nucleotide sequence ID" value="XM_052265943.1"/>
</dbReference>
<dbReference type="InterPro" id="IPR050382">
    <property type="entry name" value="MFS_Na/Anion_cotransporter"/>
</dbReference>
<proteinExistence type="predicted"/>
<evidence type="ECO:0000313" key="9">
    <source>
        <dbReference type="RefSeq" id="XP_052121903.1"/>
    </source>
</evidence>
<dbReference type="GO" id="GO:0022857">
    <property type="term" value="F:transmembrane transporter activity"/>
    <property type="evidence" value="ECO:0007669"/>
    <property type="project" value="InterPro"/>
</dbReference>
<dbReference type="PROSITE" id="PS50850">
    <property type="entry name" value="MFS"/>
    <property type="match status" value="1"/>
</dbReference>
<dbReference type="GeneID" id="127749116"/>
<evidence type="ECO:0000256" key="1">
    <source>
        <dbReference type="ARBA" id="ARBA00004141"/>
    </source>
</evidence>
<feature type="domain" description="Major facilitator superfamily (MFS) profile" evidence="6">
    <location>
        <begin position="17"/>
        <end position="226"/>
    </location>
</feature>
<dbReference type="AlphaFoldDB" id="A0A9C6U5T0"/>
<keyword evidence="3 5" id="KW-1133">Transmembrane helix</keyword>
<name>A0A9C6U5T0_FRAOC</name>
<dbReference type="GO" id="GO:0006820">
    <property type="term" value="P:monoatomic anion transport"/>
    <property type="evidence" value="ECO:0007669"/>
    <property type="project" value="TreeGrafter"/>
</dbReference>
<dbReference type="InterPro" id="IPR020846">
    <property type="entry name" value="MFS_dom"/>
</dbReference>
<evidence type="ECO:0000259" key="6">
    <source>
        <dbReference type="PROSITE" id="PS50850"/>
    </source>
</evidence>
<feature type="transmembrane region" description="Helical" evidence="5">
    <location>
        <begin position="13"/>
        <end position="40"/>
    </location>
</feature>
<protein>
    <submittedName>
        <fullName evidence="8 9">Sialin-like</fullName>
    </submittedName>
</protein>
<evidence type="ECO:0000256" key="5">
    <source>
        <dbReference type="SAM" id="Phobius"/>
    </source>
</evidence>
<dbReference type="Proteomes" id="UP000504606">
    <property type="component" value="Unplaced"/>
</dbReference>
<dbReference type="PANTHER" id="PTHR11662">
    <property type="entry name" value="SOLUTE CARRIER FAMILY 17"/>
    <property type="match status" value="1"/>
</dbReference>
<accession>A0A9C6U5T0</accession>
<evidence type="ECO:0000256" key="2">
    <source>
        <dbReference type="ARBA" id="ARBA00022692"/>
    </source>
</evidence>
<dbReference type="InterPro" id="IPR036259">
    <property type="entry name" value="MFS_trans_sf"/>
</dbReference>
<reference evidence="8 9" key="1">
    <citation type="submission" date="2025-04" db="UniProtKB">
        <authorList>
            <consortium name="RefSeq"/>
        </authorList>
    </citation>
    <scope>IDENTIFICATION</scope>
    <source>
        <tissue evidence="8 9">Whole organism</tissue>
    </source>
</reference>
<evidence type="ECO:0000256" key="4">
    <source>
        <dbReference type="ARBA" id="ARBA00023136"/>
    </source>
</evidence>
<comment type="subcellular location">
    <subcellularLocation>
        <location evidence="1">Membrane</location>
        <topology evidence="1">Multi-pass membrane protein</topology>
    </subcellularLocation>
</comment>
<dbReference type="Pfam" id="PF07690">
    <property type="entry name" value="MFS_1"/>
    <property type="match status" value="1"/>
</dbReference>
<dbReference type="Gene3D" id="1.20.1250.20">
    <property type="entry name" value="MFS general substrate transporter like domains"/>
    <property type="match status" value="1"/>
</dbReference>
<sequence>MAKTPECMTARRVLWWLVFFGFAVNYMVRININIAIVGMVQHPKAKGGKASDECLSEGGGGGNWTMAIRKDADLLNQTVGNASLAPTSMIMVADDEGWTRFDWDERQQGLVLGAFFWLHWMTQLPGGILARRYGTKLVFGLSNAVPGLMGALVPAASHWDYRALLALRLVQGLIAGFCWPAMHFMTAQWIPPNERSKFVTAYMGRPRCRGGVAKGYFARKVYQCTP</sequence>
<keyword evidence="2 5" id="KW-0812">Transmembrane</keyword>